<comment type="subcellular location">
    <subcellularLocation>
        <location evidence="1">Mitochondrion</location>
    </subcellularLocation>
</comment>
<gene>
    <name evidence="9" type="ORF">ED733_001500</name>
</gene>
<name>A0A5C6G8D5_METRR</name>
<evidence type="ECO:0000256" key="8">
    <source>
        <dbReference type="ARBA" id="ARBA00035185"/>
    </source>
</evidence>
<protein>
    <recommendedName>
        <fullName evidence="8">Large ribosomal subunit protein mL67</fullName>
    </recommendedName>
</protein>
<sequence>MNTIPRPQVGQWSGVVRTCLRQAHTGRQKGFDAPAGHGEKIWVFRHRRSDQIVYSFEDKLDGFHALKQLPFNGKKTKPAKLRKDYWSPMALIRFPEGQGAVGRSVYQKLRELKHLHEVSWTDDFRHKSPREFTAADKKKIAEEKVRGNNYQPIRSKAERGIALNAQKTNSIADMAAVLAGQGNGNEVRPRTLATEQIEGQAEGQADLVQVSISWSNDQDKEYAEEWSTNVTHELFEKPAYTSGEEAKSTA</sequence>
<accession>A0A5C6G8D5</accession>
<evidence type="ECO:0000256" key="3">
    <source>
        <dbReference type="ARBA" id="ARBA00022980"/>
    </source>
</evidence>
<evidence type="ECO:0000256" key="2">
    <source>
        <dbReference type="ARBA" id="ARBA00010741"/>
    </source>
</evidence>
<proteinExistence type="inferred from homology"/>
<comment type="caution">
    <text evidence="9">The sequence shown here is derived from an EMBL/GenBank/DDBJ whole genome shotgun (WGS) entry which is preliminary data.</text>
</comment>
<dbReference type="PANTHER" id="PTHR28184:SF1">
    <property type="entry name" value="LARGE RIBOSOMAL SUBUNIT PROTEIN ML67"/>
    <property type="match status" value="1"/>
</dbReference>
<organism evidence="9 10">
    <name type="scientific">Metarhizium rileyi (strain RCEF 4871)</name>
    <name type="common">Nomuraea rileyi</name>
    <dbReference type="NCBI Taxonomy" id="1649241"/>
    <lineage>
        <taxon>Eukaryota</taxon>
        <taxon>Fungi</taxon>
        <taxon>Dikarya</taxon>
        <taxon>Ascomycota</taxon>
        <taxon>Pezizomycotina</taxon>
        <taxon>Sordariomycetes</taxon>
        <taxon>Hypocreomycetidae</taxon>
        <taxon>Hypocreales</taxon>
        <taxon>Clavicipitaceae</taxon>
        <taxon>Metarhizium</taxon>
    </lineage>
</organism>
<dbReference type="InterPro" id="IPR024629">
    <property type="entry name" value="Ribosomal_mL67"/>
</dbReference>
<comment type="similarity">
    <text evidence="2">Belongs to the mitochondrion-specific ribosomal protein mL67 family.</text>
</comment>
<dbReference type="GO" id="GO:1990904">
    <property type="term" value="C:ribonucleoprotein complex"/>
    <property type="evidence" value="ECO:0007669"/>
    <property type="project" value="UniProtKB-KW"/>
</dbReference>
<keyword evidence="3" id="KW-0689">Ribosomal protein</keyword>
<evidence type="ECO:0000256" key="7">
    <source>
        <dbReference type="ARBA" id="ARBA00023274"/>
    </source>
</evidence>
<dbReference type="Proteomes" id="UP000317257">
    <property type="component" value="Unassembled WGS sequence"/>
</dbReference>
<dbReference type="GO" id="GO:0000150">
    <property type="term" value="F:DNA strand exchange activity"/>
    <property type="evidence" value="ECO:0007669"/>
    <property type="project" value="InterPro"/>
</dbReference>
<evidence type="ECO:0000256" key="6">
    <source>
        <dbReference type="ARBA" id="ARBA00023163"/>
    </source>
</evidence>
<evidence type="ECO:0000313" key="10">
    <source>
        <dbReference type="Proteomes" id="UP000317257"/>
    </source>
</evidence>
<evidence type="ECO:0000313" key="9">
    <source>
        <dbReference type="EMBL" id="TWU72561.1"/>
    </source>
</evidence>
<dbReference type="AlphaFoldDB" id="A0A5C6G8D5"/>
<keyword evidence="6" id="KW-0804">Transcription</keyword>
<dbReference type="GO" id="GO:0005840">
    <property type="term" value="C:ribosome"/>
    <property type="evidence" value="ECO:0007669"/>
    <property type="project" value="UniProtKB-KW"/>
</dbReference>
<dbReference type="GO" id="GO:0003735">
    <property type="term" value="F:structural constituent of ribosome"/>
    <property type="evidence" value="ECO:0007669"/>
    <property type="project" value="TreeGrafter"/>
</dbReference>
<reference evidence="10" key="1">
    <citation type="submission" date="2018-12" db="EMBL/GenBank/DDBJ databases">
        <title>The complete genome of Metarhizium rileyi, a key fungal pathogen of Lepidoptera.</title>
        <authorList>
            <person name="Binneck E."/>
            <person name="Lastra C.C.L."/>
            <person name="Sosa-Gomez D.R."/>
        </authorList>
    </citation>
    <scope>NUCLEOTIDE SEQUENCE [LARGE SCALE GENOMIC DNA]</scope>
    <source>
        <strain evidence="10">Cep018-CH2</strain>
    </source>
</reference>
<keyword evidence="4" id="KW-0805">Transcription regulation</keyword>
<dbReference type="GO" id="GO:0005739">
    <property type="term" value="C:mitochondrion"/>
    <property type="evidence" value="ECO:0007669"/>
    <property type="project" value="UniProtKB-SubCell"/>
</dbReference>
<keyword evidence="5" id="KW-0496">Mitochondrion</keyword>
<dbReference type="PANTHER" id="PTHR28184">
    <property type="entry name" value="MITOCHONDRIAL HOMOLOGOUS RECOMBINATION PROTEIN 1"/>
    <property type="match status" value="1"/>
</dbReference>
<dbReference type="GO" id="GO:0003697">
    <property type="term" value="F:single-stranded DNA binding"/>
    <property type="evidence" value="ECO:0007669"/>
    <property type="project" value="InterPro"/>
</dbReference>
<evidence type="ECO:0000256" key="5">
    <source>
        <dbReference type="ARBA" id="ARBA00023128"/>
    </source>
</evidence>
<dbReference type="Pfam" id="PF12829">
    <property type="entry name" value="Mhr1"/>
    <property type="match status" value="1"/>
</dbReference>
<evidence type="ECO:0000256" key="1">
    <source>
        <dbReference type="ARBA" id="ARBA00004173"/>
    </source>
</evidence>
<dbReference type="EMBL" id="SBHS01000026">
    <property type="protein sequence ID" value="TWU72561.1"/>
    <property type="molecule type" value="Genomic_DNA"/>
</dbReference>
<keyword evidence="7" id="KW-0687">Ribonucleoprotein</keyword>
<evidence type="ECO:0000256" key="4">
    <source>
        <dbReference type="ARBA" id="ARBA00023015"/>
    </source>
</evidence>